<organism evidence="1">
    <name type="scientific">Magallana gigas</name>
    <name type="common">Pacific oyster</name>
    <name type="synonym">Crassostrea gigas</name>
    <dbReference type="NCBI Taxonomy" id="29159"/>
    <lineage>
        <taxon>Eukaryota</taxon>
        <taxon>Metazoa</taxon>
        <taxon>Spiralia</taxon>
        <taxon>Lophotrochozoa</taxon>
        <taxon>Mollusca</taxon>
        <taxon>Bivalvia</taxon>
        <taxon>Autobranchia</taxon>
        <taxon>Pteriomorphia</taxon>
        <taxon>Ostreida</taxon>
        <taxon>Ostreoidea</taxon>
        <taxon>Ostreidae</taxon>
        <taxon>Magallana</taxon>
    </lineage>
</organism>
<accession>K1R000</accession>
<name>K1R000_MAGGI</name>
<dbReference type="PANTHER" id="PTHR46498:SF1">
    <property type="entry name" value="GTP-BINDING PROTEIN 8"/>
    <property type="match status" value="1"/>
</dbReference>
<dbReference type="AlphaFoldDB" id="K1R000"/>
<dbReference type="Gene3D" id="3.40.50.300">
    <property type="entry name" value="P-loop containing nucleotide triphosphate hydrolases"/>
    <property type="match status" value="1"/>
</dbReference>
<dbReference type="InParanoid" id="K1R000"/>
<protein>
    <submittedName>
        <fullName evidence="1">GTP-binding protein 8</fullName>
    </submittedName>
</protein>
<reference evidence="1" key="1">
    <citation type="journal article" date="2012" name="Nature">
        <title>The oyster genome reveals stress adaptation and complexity of shell formation.</title>
        <authorList>
            <person name="Zhang G."/>
            <person name="Fang X."/>
            <person name="Guo X."/>
            <person name="Li L."/>
            <person name="Luo R."/>
            <person name="Xu F."/>
            <person name="Yang P."/>
            <person name="Zhang L."/>
            <person name="Wang X."/>
            <person name="Qi H."/>
            <person name="Xiong Z."/>
            <person name="Que H."/>
            <person name="Xie Y."/>
            <person name="Holland P.W."/>
            <person name="Paps J."/>
            <person name="Zhu Y."/>
            <person name="Wu F."/>
            <person name="Chen Y."/>
            <person name="Wang J."/>
            <person name="Peng C."/>
            <person name="Meng J."/>
            <person name="Yang L."/>
            <person name="Liu J."/>
            <person name="Wen B."/>
            <person name="Zhang N."/>
            <person name="Huang Z."/>
            <person name="Zhu Q."/>
            <person name="Feng Y."/>
            <person name="Mount A."/>
            <person name="Hedgecock D."/>
            <person name="Xu Z."/>
            <person name="Liu Y."/>
            <person name="Domazet-Loso T."/>
            <person name="Du Y."/>
            <person name="Sun X."/>
            <person name="Zhang S."/>
            <person name="Liu B."/>
            <person name="Cheng P."/>
            <person name="Jiang X."/>
            <person name="Li J."/>
            <person name="Fan D."/>
            <person name="Wang W."/>
            <person name="Fu W."/>
            <person name="Wang T."/>
            <person name="Wang B."/>
            <person name="Zhang J."/>
            <person name="Peng Z."/>
            <person name="Li Y."/>
            <person name="Li N."/>
            <person name="Wang J."/>
            <person name="Chen M."/>
            <person name="He Y."/>
            <person name="Tan F."/>
            <person name="Song X."/>
            <person name="Zheng Q."/>
            <person name="Huang R."/>
            <person name="Yang H."/>
            <person name="Du X."/>
            <person name="Chen L."/>
            <person name="Yang M."/>
            <person name="Gaffney P.M."/>
            <person name="Wang S."/>
            <person name="Luo L."/>
            <person name="She Z."/>
            <person name="Ming Y."/>
            <person name="Huang W."/>
            <person name="Zhang S."/>
            <person name="Huang B."/>
            <person name="Zhang Y."/>
            <person name="Qu T."/>
            <person name="Ni P."/>
            <person name="Miao G."/>
            <person name="Wang J."/>
            <person name="Wang Q."/>
            <person name="Steinberg C.E."/>
            <person name="Wang H."/>
            <person name="Li N."/>
            <person name="Qian L."/>
            <person name="Zhang G."/>
            <person name="Li Y."/>
            <person name="Yang H."/>
            <person name="Liu X."/>
            <person name="Wang J."/>
            <person name="Yin Y."/>
            <person name="Wang J."/>
        </authorList>
    </citation>
    <scope>NUCLEOTIDE SEQUENCE [LARGE SCALE GENOMIC DNA]</scope>
    <source>
        <strain evidence="1">05x7-T-G4-1.051#20</strain>
    </source>
</reference>
<evidence type="ECO:0000313" key="1">
    <source>
        <dbReference type="EMBL" id="EKC39263.1"/>
    </source>
</evidence>
<dbReference type="EMBL" id="JH817356">
    <property type="protein sequence ID" value="EKC39263.1"/>
    <property type="molecule type" value="Genomic_DNA"/>
</dbReference>
<gene>
    <name evidence="1" type="ORF">CGI_10017025</name>
</gene>
<proteinExistence type="predicted"/>
<sequence>MTRVLSLFQNLGIHVTKSRCAAINCIRANSNQTSPDPWSVNPIKDLQDLVAIPIVKENYQVFNPSLREIERGHELFKQKAGREITMIKSVVSLERLPEQNIPEGLTKTLLFFEVKKLFTLVDMPGYGKKMPTYYMKSMHGYLKTRNVLCRSFLLVDSEMGLCDVDKEGLRMMEDLAKPYAFPFSVWD</sequence>
<dbReference type="PANTHER" id="PTHR46498">
    <property type="entry name" value="GTP-BINDING PROTEIN 8"/>
    <property type="match status" value="1"/>
</dbReference>
<dbReference type="InterPro" id="IPR052279">
    <property type="entry name" value="EngB_GTPase"/>
</dbReference>
<dbReference type="HOGENOM" id="CLU_1449048_0_0_1"/>
<dbReference type="InterPro" id="IPR027417">
    <property type="entry name" value="P-loop_NTPase"/>
</dbReference>
<dbReference type="GO" id="GO:0005739">
    <property type="term" value="C:mitochondrion"/>
    <property type="evidence" value="ECO:0007669"/>
    <property type="project" value="TreeGrafter"/>
</dbReference>